<keyword evidence="2" id="KW-1185">Reference proteome</keyword>
<evidence type="ECO:0000313" key="1">
    <source>
        <dbReference type="EMBL" id="CPR19311.1"/>
    </source>
</evidence>
<sequence>MNAEKILKTFNTWSFKREQPSNTDLMLNFIALAVEKRRPIPFVLYWGKGLRNHITDSERECLDFLDRMSQRISAVYAPGGRIHLLFTDTHATLNGHDPDAIDAYFLEVEDAALSSFQTFTTSRLSDAVAKFGLEPPIETPPVSDDLLMKLERSARKWYKGEASVREGAEEYYWQNMIERQAVEQEFGSSIFVTFNGSDVRDLFPSNLPIFYMYSVRKGTSTKPWFMNC</sequence>
<dbReference type="KEGG" id="fil:BN1229_v1_2105"/>
<evidence type="ECO:0000313" key="2">
    <source>
        <dbReference type="Proteomes" id="UP000033187"/>
    </source>
</evidence>
<dbReference type="OrthoDB" id="7957236at2"/>
<dbReference type="KEGG" id="fiy:BN1229_v1_2105"/>
<name>A0A0D6JG25_9HYPH</name>
<protein>
    <submittedName>
        <fullName evidence="1">Uncharacterized protein</fullName>
    </submittedName>
</protein>
<gene>
    <name evidence="1" type="ORF">YBN1229_v1_2105</name>
</gene>
<dbReference type="RefSeq" id="WP_139165273.1">
    <property type="nucleotide sequence ID" value="NZ_LN829119.1"/>
</dbReference>
<proteinExistence type="predicted"/>
<reference evidence="2" key="1">
    <citation type="submission" date="2015-02" db="EMBL/GenBank/DDBJ databases">
        <authorList>
            <person name="Chooi Y.-H."/>
        </authorList>
    </citation>
    <scope>NUCLEOTIDE SEQUENCE [LARGE SCALE GENOMIC DNA]</scope>
    <source>
        <strain evidence="2">strain Y</strain>
    </source>
</reference>
<accession>A0A0D6JG25</accession>
<organism evidence="1 2">
    <name type="scientific">Candidatus Filomicrobium marinum</name>
    <dbReference type="NCBI Taxonomy" id="1608628"/>
    <lineage>
        <taxon>Bacteria</taxon>
        <taxon>Pseudomonadati</taxon>
        <taxon>Pseudomonadota</taxon>
        <taxon>Alphaproteobacteria</taxon>
        <taxon>Hyphomicrobiales</taxon>
        <taxon>Hyphomicrobiaceae</taxon>
        <taxon>Filomicrobium</taxon>
    </lineage>
</organism>
<dbReference type="Proteomes" id="UP000033187">
    <property type="component" value="Chromosome 1"/>
</dbReference>
<dbReference type="AlphaFoldDB" id="A0A0D6JG25"/>
<dbReference type="EMBL" id="LN829119">
    <property type="protein sequence ID" value="CPR19311.1"/>
    <property type="molecule type" value="Genomic_DNA"/>
</dbReference>